<accession>A0A0D9ZFY6</accession>
<sequence length="78" mass="9287">MWNRVGFRGGLRIVWTPYRLETELVKPIKQTADMKGLGFLDHTRKAWRLELGCLLSRLLLDLGHSFMLVRFRIWRGYP</sequence>
<keyword evidence="2" id="KW-1185">Reference proteome</keyword>
<reference evidence="1" key="1">
    <citation type="submission" date="2015-04" db="UniProtKB">
        <authorList>
            <consortium name="EnsemblPlants"/>
        </authorList>
    </citation>
    <scope>IDENTIFICATION</scope>
</reference>
<dbReference type="Gramene" id="OGLUM03G41170.1">
    <property type="protein sequence ID" value="OGLUM03G41170.1"/>
    <property type="gene ID" value="OGLUM03G41170"/>
</dbReference>
<reference evidence="1" key="2">
    <citation type="submission" date="2018-05" db="EMBL/GenBank/DDBJ databases">
        <title>OgluRS3 (Oryza glumaepatula Reference Sequence Version 3).</title>
        <authorList>
            <person name="Zhang J."/>
            <person name="Kudrna D."/>
            <person name="Lee S."/>
            <person name="Talag J."/>
            <person name="Welchert J."/>
            <person name="Wing R.A."/>
        </authorList>
    </citation>
    <scope>NUCLEOTIDE SEQUENCE [LARGE SCALE GENOMIC DNA]</scope>
</reference>
<protein>
    <submittedName>
        <fullName evidence="1">Uncharacterized protein</fullName>
    </submittedName>
</protein>
<dbReference type="EnsemblPlants" id="OGLUM03G41170.1">
    <property type="protein sequence ID" value="OGLUM03G41170.1"/>
    <property type="gene ID" value="OGLUM03G41170"/>
</dbReference>
<evidence type="ECO:0000313" key="2">
    <source>
        <dbReference type="Proteomes" id="UP000026961"/>
    </source>
</evidence>
<organism evidence="1">
    <name type="scientific">Oryza glumipatula</name>
    <dbReference type="NCBI Taxonomy" id="40148"/>
    <lineage>
        <taxon>Eukaryota</taxon>
        <taxon>Viridiplantae</taxon>
        <taxon>Streptophyta</taxon>
        <taxon>Embryophyta</taxon>
        <taxon>Tracheophyta</taxon>
        <taxon>Spermatophyta</taxon>
        <taxon>Magnoliopsida</taxon>
        <taxon>Liliopsida</taxon>
        <taxon>Poales</taxon>
        <taxon>Poaceae</taxon>
        <taxon>BOP clade</taxon>
        <taxon>Oryzoideae</taxon>
        <taxon>Oryzeae</taxon>
        <taxon>Oryzinae</taxon>
        <taxon>Oryza</taxon>
    </lineage>
</organism>
<name>A0A0D9ZFY6_9ORYZ</name>
<proteinExistence type="predicted"/>
<dbReference type="Proteomes" id="UP000026961">
    <property type="component" value="Chromosome 3"/>
</dbReference>
<evidence type="ECO:0000313" key="1">
    <source>
        <dbReference type="EnsemblPlants" id="OGLUM03G41170.1"/>
    </source>
</evidence>
<dbReference type="HOGENOM" id="CLU_2625970_0_0_1"/>
<dbReference type="AlphaFoldDB" id="A0A0D9ZFY6"/>